<name>A0A073KNE8_9GAMM</name>
<accession>A0A073KNE8</accession>
<proteinExistence type="inferred from homology"/>
<gene>
    <name evidence="9" type="ORF">E2650_07605</name>
    <name evidence="10" type="ORF">ODY93_18685</name>
    <name evidence="11" type="ORF">QM089_10180</name>
</gene>
<dbReference type="Pfam" id="PF06146">
    <property type="entry name" value="PsiE"/>
    <property type="match status" value="1"/>
</dbReference>
<keyword evidence="5 8" id="KW-0812">Transmembrane</keyword>
<evidence type="ECO:0000256" key="8">
    <source>
        <dbReference type="SAM" id="Phobius"/>
    </source>
</evidence>
<dbReference type="InterPro" id="IPR009315">
    <property type="entry name" value="P_starv_induced_PsiE"/>
</dbReference>
<dbReference type="AlphaFoldDB" id="A0A073KNE8"/>
<comment type="caution">
    <text evidence="11">The sequence shown here is derived from an EMBL/GenBank/DDBJ whole genome shotgun (WGS) entry which is preliminary data.</text>
</comment>
<reference evidence="11" key="4">
    <citation type="submission" date="2023-05" db="EMBL/GenBank/DDBJ databases">
        <title>Colonisation of extended spectrum b-lactamase- and carbapenemase-producing bacteria on hospital surfaces from low- and middle-income countries.</title>
        <authorList>
            <person name="Nieto-Rosado M."/>
            <person name="Sands K."/>
            <person name="Iregbu K."/>
            <person name="Zahra R."/>
            <person name="Mazarati J.B."/>
            <person name="Mehtar S."/>
            <person name="Barnards-Group B."/>
            <person name="Walsh T.R."/>
        </authorList>
    </citation>
    <scope>NUCLEOTIDE SEQUENCE</scope>
    <source>
        <strain evidence="11">PP-E493</strain>
    </source>
</reference>
<keyword evidence="6 8" id="KW-1133">Transmembrane helix</keyword>
<evidence type="ECO:0000256" key="3">
    <source>
        <dbReference type="ARBA" id="ARBA00021903"/>
    </source>
</evidence>
<evidence type="ECO:0000256" key="4">
    <source>
        <dbReference type="ARBA" id="ARBA00022475"/>
    </source>
</evidence>
<comment type="similarity">
    <text evidence="2">Belongs to the PsiE family.</text>
</comment>
<dbReference type="EMBL" id="JASGOQ010000001">
    <property type="protein sequence ID" value="MDV5390613.1"/>
    <property type="molecule type" value="Genomic_DNA"/>
</dbReference>
<keyword evidence="4" id="KW-1003">Cell membrane</keyword>
<feature type="transmembrane region" description="Helical" evidence="8">
    <location>
        <begin position="71"/>
        <end position="89"/>
    </location>
</feature>
<evidence type="ECO:0000313" key="9">
    <source>
        <dbReference type="EMBL" id="MDG5899761.1"/>
    </source>
</evidence>
<dbReference type="EMBL" id="SUNE01000004">
    <property type="protein sequence ID" value="MDG5899761.1"/>
    <property type="molecule type" value="Genomic_DNA"/>
</dbReference>
<feature type="transmembrane region" description="Helical" evidence="8">
    <location>
        <begin position="101"/>
        <end position="120"/>
    </location>
</feature>
<dbReference type="RefSeq" id="WP_011623180.1">
    <property type="nucleotide sequence ID" value="NZ_AP025014.1"/>
</dbReference>
<evidence type="ECO:0000256" key="1">
    <source>
        <dbReference type="ARBA" id="ARBA00004429"/>
    </source>
</evidence>
<evidence type="ECO:0000256" key="6">
    <source>
        <dbReference type="ARBA" id="ARBA00022989"/>
    </source>
</evidence>
<keyword evidence="7 8" id="KW-0472">Membrane</keyword>
<dbReference type="PIRSF" id="PIRSF029598">
    <property type="entry name" value="PsiE"/>
    <property type="match status" value="1"/>
</dbReference>
<dbReference type="EMBL" id="JAOTLW010000024">
    <property type="protein sequence ID" value="MDI5833613.1"/>
    <property type="molecule type" value="Genomic_DNA"/>
</dbReference>
<reference evidence="9" key="1">
    <citation type="journal article" date="2019" name="Int J Environ Res Public Health">
        <title>Characterization of Chromosome-Mediated BlaOXA-894 in Shewanella xiamenensis Isolated from Pig Wastewater.</title>
        <authorList>
            <person name="Zou H."/>
            <person name="Zhou Z."/>
            <person name="Xia H."/>
            <person name="Zhao Q."/>
            <person name="Li X."/>
        </authorList>
    </citation>
    <scope>NUCLEOTIDE SEQUENCE</scope>
    <source>
        <strain evidence="9">2015oxa</strain>
    </source>
</reference>
<dbReference type="InterPro" id="IPR020948">
    <property type="entry name" value="P_starv_induced_PsiE-like"/>
</dbReference>
<evidence type="ECO:0000313" key="11">
    <source>
        <dbReference type="EMBL" id="MDV5390613.1"/>
    </source>
</evidence>
<dbReference type="PANTHER" id="PTHR37819:SF1">
    <property type="entry name" value="PROTEIN PSIE"/>
    <property type="match status" value="1"/>
</dbReference>
<dbReference type="Proteomes" id="UP001187859">
    <property type="component" value="Unassembled WGS sequence"/>
</dbReference>
<comment type="subcellular location">
    <subcellularLocation>
        <location evidence="1">Cell inner membrane</location>
        <topology evidence="1">Multi-pass membrane protein</topology>
    </subcellularLocation>
</comment>
<sequence length="134" mass="14933">MPFYRQYGAKGLKAVEHLVLIIIAIATVVAIGQEIVHVFNVGAVALADLLLLFIYLEVLAMVANYAESGKLPVRMPLYIAIVALARYLILDMKSMDDWRIAAISLSTLILAATVIVIRWGQLKMPYPKNQEYDN</sequence>
<protein>
    <recommendedName>
        <fullName evidence="3">Protein PsiE</fullName>
    </recommendedName>
</protein>
<dbReference type="GO" id="GO:0005886">
    <property type="term" value="C:plasma membrane"/>
    <property type="evidence" value="ECO:0007669"/>
    <property type="project" value="UniProtKB-SubCell"/>
</dbReference>
<dbReference type="GO" id="GO:0016036">
    <property type="term" value="P:cellular response to phosphate starvation"/>
    <property type="evidence" value="ECO:0007669"/>
    <property type="project" value="InterPro"/>
</dbReference>
<evidence type="ECO:0000313" key="13">
    <source>
        <dbReference type="Proteomes" id="UP001187859"/>
    </source>
</evidence>
<evidence type="ECO:0000256" key="2">
    <source>
        <dbReference type="ARBA" id="ARBA00005632"/>
    </source>
</evidence>
<organism evidence="11 13">
    <name type="scientific">Shewanella xiamenensis</name>
    <dbReference type="NCBI Taxonomy" id="332186"/>
    <lineage>
        <taxon>Bacteria</taxon>
        <taxon>Pseudomonadati</taxon>
        <taxon>Pseudomonadota</taxon>
        <taxon>Gammaproteobacteria</taxon>
        <taxon>Alteromonadales</taxon>
        <taxon>Shewanellaceae</taxon>
        <taxon>Shewanella</taxon>
    </lineage>
</organism>
<feature type="transmembrane region" description="Helical" evidence="8">
    <location>
        <begin position="38"/>
        <end position="59"/>
    </location>
</feature>
<dbReference type="Proteomes" id="UP001152518">
    <property type="component" value="Unassembled WGS sequence"/>
</dbReference>
<evidence type="ECO:0000313" key="12">
    <source>
        <dbReference type="Proteomes" id="UP001159075"/>
    </source>
</evidence>
<evidence type="ECO:0000256" key="7">
    <source>
        <dbReference type="ARBA" id="ARBA00023136"/>
    </source>
</evidence>
<feature type="transmembrane region" description="Helical" evidence="8">
    <location>
        <begin position="12"/>
        <end position="32"/>
    </location>
</feature>
<evidence type="ECO:0000313" key="10">
    <source>
        <dbReference type="EMBL" id="MDI5833613.1"/>
    </source>
</evidence>
<reference evidence="10 12" key="3">
    <citation type="submission" date="2022-09" db="EMBL/GenBank/DDBJ databases">
        <title>The outer-membrane cytochrome OmcA is essential for infection of Shewanella oneidensis by a zebrafish-associated bacteriophage.</title>
        <authorList>
            <person name="Grenfell A.W."/>
            <person name="Intile P."/>
            <person name="Mcfarlane J."/>
            <person name="Leung D."/>
            <person name="Abdalla K."/>
            <person name="Wold M."/>
            <person name="Kees E."/>
            <person name="Gralnick J."/>
        </authorList>
    </citation>
    <scope>NUCLEOTIDE SEQUENCE [LARGE SCALE GENOMIC DNA]</scope>
    <source>
        <strain evidence="10 12">NF-5</strain>
    </source>
</reference>
<keyword evidence="12" id="KW-1185">Reference proteome</keyword>
<reference evidence="9" key="2">
    <citation type="submission" date="2019-04" db="EMBL/GenBank/DDBJ databases">
        <authorList>
            <person name="Zou H."/>
        </authorList>
    </citation>
    <scope>NUCLEOTIDE SEQUENCE</scope>
    <source>
        <strain evidence="9">2015oxa</strain>
    </source>
</reference>
<evidence type="ECO:0000256" key="5">
    <source>
        <dbReference type="ARBA" id="ARBA00022692"/>
    </source>
</evidence>
<dbReference type="Proteomes" id="UP001159075">
    <property type="component" value="Unassembled WGS sequence"/>
</dbReference>
<dbReference type="PANTHER" id="PTHR37819">
    <property type="entry name" value="PROTEIN PSIE"/>
    <property type="match status" value="1"/>
</dbReference>
<dbReference type="GeneID" id="94728534"/>
<dbReference type="OrthoDB" id="9792470at2"/>